<evidence type="ECO:0000259" key="10">
    <source>
        <dbReference type="Pfam" id="PF20258"/>
    </source>
</evidence>
<organism evidence="12">
    <name type="scientific">uncultured spirochete</name>
    <dbReference type="NCBI Taxonomy" id="156406"/>
    <lineage>
        <taxon>Bacteria</taxon>
        <taxon>Pseudomonadati</taxon>
        <taxon>Spirochaetota</taxon>
        <taxon>Spirochaetia</taxon>
        <taxon>Spirochaetales</taxon>
        <taxon>environmental samples</taxon>
    </lineage>
</organism>
<feature type="domain" description="tRNA-specific 2-thiouridylase MnmA-like C-terminal" evidence="10">
    <location>
        <begin position="307"/>
        <end position="367"/>
    </location>
</feature>
<feature type="binding site" evidence="9">
    <location>
        <begin position="18"/>
        <end position="25"/>
    </location>
    <ligand>
        <name>ATP</name>
        <dbReference type="ChEBI" id="CHEBI:30616"/>
    </ligand>
</feature>
<dbReference type="InterPro" id="IPR046885">
    <property type="entry name" value="MnmA-like_C"/>
</dbReference>
<feature type="site" description="Interaction with tRNA" evidence="9">
    <location>
        <position position="350"/>
    </location>
</feature>
<dbReference type="Gene3D" id="3.40.50.620">
    <property type="entry name" value="HUPs"/>
    <property type="match status" value="1"/>
</dbReference>
<keyword evidence="7" id="KW-1015">Disulfide bond</keyword>
<dbReference type="EC" id="2.8.1.13" evidence="9"/>
<dbReference type="Pfam" id="PF20259">
    <property type="entry name" value="tRNA_Me_trans_M"/>
    <property type="match status" value="1"/>
</dbReference>
<evidence type="ECO:0000256" key="4">
    <source>
        <dbReference type="ARBA" id="ARBA00022741"/>
    </source>
</evidence>
<gene>
    <name evidence="9 12" type="primary">mnmA</name>
    <name evidence="12" type="ORF">SPIROBIBN47_80019</name>
</gene>
<comment type="subcellular location">
    <subcellularLocation>
        <location evidence="9">Cytoplasm</location>
    </subcellularLocation>
</comment>
<dbReference type="GO" id="GO:0005737">
    <property type="term" value="C:cytoplasm"/>
    <property type="evidence" value="ECO:0007669"/>
    <property type="project" value="UniProtKB-SubCell"/>
</dbReference>
<protein>
    <recommendedName>
        <fullName evidence="9">tRNA-specific 2-thiouridylase MnmA</fullName>
        <ecNumber evidence="9">2.8.1.13</ecNumber>
    </recommendedName>
</protein>
<sequence length="378" mass="41640">MEAMEAMKAINTAIVAVGLSGGVDSSLAAYLLKEQGYAVIGLTMKIWKGAYKIQEDLKHACFGPGEEEDIAACERLCARLDIPYHVIDLSEEYERFVIEYFRKEYLVGRTPNPCIICNREIKFGFLIERAHQAGLEFDYFATGHYVRKATIDGITYLKTARDAGKDQSYFLYGLDSERLSHIMFPLGEMTKEQTRAAARTHGLEVAEKPESQDFVGGGDYAPLFENDKPEAGDIVDIKGNVLGRHRGLPFYTIGQRRGLGISIGTEPLYVLALDAKLNRVIVGHGKGLFSSGLISNSFRLQNPCDLGKSFACRVKIRQNHKPAPATVLVQSNGEARIEFEIPQRAVAPGQSAVLYSDDGLVLGGGIIDEAIPDEDIEE</sequence>
<accession>A0A3P3XLS5</accession>
<comment type="function">
    <text evidence="9">Catalyzes the 2-thiolation of uridine at the wobble position (U34) of tRNA, leading to the formation of s(2)U34.</text>
</comment>
<evidence type="ECO:0000256" key="5">
    <source>
        <dbReference type="ARBA" id="ARBA00022840"/>
    </source>
</evidence>
<feature type="region of interest" description="Interaction with tRNA" evidence="9">
    <location>
        <begin position="165"/>
        <end position="167"/>
    </location>
</feature>
<evidence type="ECO:0000256" key="8">
    <source>
        <dbReference type="ARBA" id="ARBA00051542"/>
    </source>
</evidence>
<dbReference type="GO" id="GO:0103016">
    <property type="term" value="F:tRNA-uridine 2-sulfurtransferase activity"/>
    <property type="evidence" value="ECO:0007669"/>
    <property type="project" value="UniProtKB-EC"/>
</dbReference>
<evidence type="ECO:0000256" key="9">
    <source>
        <dbReference type="HAMAP-Rule" id="MF_00144"/>
    </source>
</evidence>
<keyword evidence="2 9" id="KW-0808">Transferase</keyword>
<dbReference type="Gene3D" id="2.30.30.280">
    <property type="entry name" value="Adenine nucleotide alpha hydrolases-like domains"/>
    <property type="match status" value="1"/>
</dbReference>
<evidence type="ECO:0000313" key="12">
    <source>
        <dbReference type="EMBL" id="SLM15791.1"/>
    </source>
</evidence>
<dbReference type="SUPFAM" id="SSF52402">
    <property type="entry name" value="Adenine nucleotide alpha hydrolases-like"/>
    <property type="match status" value="1"/>
</dbReference>
<keyword evidence="6 9" id="KW-0694">RNA-binding</keyword>
<evidence type="ECO:0000256" key="3">
    <source>
        <dbReference type="ARBA" id="ARBA00022694"/>
    </source>
</evidence>
<dbReference type="CDD" id="cd01998">
    <property type="entry name" value="MnmA_TRMU-like"/>
    <property type="match status" value="1"/>
</dbReference>
<dbReference type="NCBIfam" id="NF001138">
    <property type="entry name" value="PRK00143.1"/>
    <property type="match status" value="1"/>
</dbReference>
<feature type="binding site" evidence="9">
    <location>
        <position position="143"/>
    </location>
    <ligand>
        <name>ATP</name>
        <dbReference type="ChEBI" id="CHEBI:30616"/>
    </ligand>
</feature>
<dbReference type="GO" id="GO:0000049">
    <property type="term" value="F:tRNA binding"/>
    <property type="evidence" value="ECO:0007669"/>
    <property type="project" value="UniProtKB-KW"/>
</dbReference>
<feature type="site" description="Interaction with tRNA" evidence="9">
    <location>
        <position position="144"/>
    </location>
</feature>
<dbReference type="Pfam" id="PF20258">
    <property type="entry name" value="tRNA_Me_trans_C"/>
    <property type="match status" value="1"/>
</dbReference>
<dbReference type="EMBL" id="FWDM01000040">
    <property type="protein sequence ID" value="SLM15791.1"/>
    <property type="molecule type" value="Genomic_DNA"/>
</dbReference>
<dbReference type="Gene3D" id="2.40.30.10">
    <property type="entry name" value="Translation factors"/>
    <property type="match status" value="1"/>
</dbReference>
<evidence type="ECO:0000256" key="6">
    <source>
        <dbReference type="ARBA" id="ARBA00022884"/>
    </source>
</evidence>
<dbReference type="HAMAP" id="MF_00144">
    <property type="entry name" value="tRNA_thiouridyl_MnmA"/>
    <property type="match status" value="1"/>
</dbReference>
<keyword evidence="3 9" id="KW-0819">tRNA processing</keyword>
<dbReference type="InterPro" id="IPR046884">
    <property type="entry name" value="MnmA-like_central"/>
</dbReference>
<dbReference type="InterPro" id="IPR004506">
    <property type="entry name" value="MnmA-like"/>
</dbReference>
<feature type="domain" description="tRNA-specific 2-thiouridylase MnmA-like central" evidence="11">
    <location>
        <begin position="229"/>
        <end position="284"/>
    </location>
</feature>
<feature type="binding site" evidence="9">
    <location>
        <position position="44"/>
    </location>
    <ligand>
        <name>ATP</name>
        <dbReference type="ChEBI" id="CHEBI:30616"/>
    </ligand>
</feature>
<evidence type="ECO:0000256" key="7">
    <source>
        <dbReference type="ARBA" id="ARBA00023157"/>
    </source>
</evidence>
<dbReference type="PANTHER" id="PTHR11933:SF5">
    <property type="entry name" value="MITOCHONDRIAL TRNA-SPECIFIC 2-THIOURIDYLASE 1"/>
    <property type="match status" value="1"/>
</dbReference>
<comment type="caution">
    <text evidence="9">Lacks conserved residue(s) required for the propagation of feature annotation.</text>
</comment>
<evidence type="ECO:0000256" key="2">
    <source>
        <dbReference type="ARBA" id="ARBA00022679"/>
    </source>
</evidence>
<comment type="catalytic activity">
    <reaction evidence="8 9">
        <text>S-sulfanyl-L-cysteinyl-[protein] + uridine(34) in tRNA + AH2 + ATP = 2-thiouridine(34) in tRNA + L-cysteinyl-[protein] + A + AMP + diphosphate + H(+)</text>
        <dbReference type="Rhea" id="RHEA:47032"/>
        <dbReference type="Rhea" id="RHEA-COMP:10131"/>
        <dbReference type="Rhea" id="RHEA-COMP:11726"/>
        <dbReference type="Rhea" id="RHEA-COMP:11727"/>
        <dbReference type="Rhea" id="RHEA-COMP:11728"/>
        <dbReference type="ChEBI" id="CHEBI:13193"/>
        <dbReference type="ChEBI" id="CHEBI:15378"/>
        <dbReference type="ChEBI" id="CHEBI:17499"/>
        <dbReference type="ChEBI" id="CHEBI:29950"/>
        <dbReference type="ChEBI" id="CHEBI:30616"/>
        <dbReference type="ChEBI" id="CHEBI:33019"/>
        <dbReference type="ChEBI" id="CHEBI:61963"/>
        <dbReference type="ChEBI" id="CHEBI:65315"/>
        <dbReference type="ChEBI" id="CHEBI:87170"/>
        <dbReference type="ChEBI" id="CHEBI:456215"/>
        <dbReference type="EC" id="2.8.1.13"/>
    </reaction>
</comment>
<feature type="active site" description="Nucleophile" evidence="9">
    <location>
        <position position="117"/>
    </location>
</feature>
<keyword evidence="1 9" id="KW-0820">tRNA-binding</keyword>
<comment type="similarity">
    <text evidence="9">Belongs to the MnmA/TRMU family.</text>
</comment>
<evidence type="ECO:0000256" key="1">
    <source>
        <dbReference type="ARBA" id="ARBA00022555"/>
    </source>
</evidence>
<dbReference type="Pfam" id="PF03054">
    <property type="entry name" value="tRNA_Me_trans"/>
    <property type="match status" value="1"/>
</dbReference>
<dbReference type="PANTHER" id="PTHR11933">
    <property type="entry name" value="TRNA 5-METHYLAMINOMETHYL-2-THIOURIDYLATE -METHYLTRANSFERASE"/>
    <property type="match status" value="1"/>
</dbReference>
<reference evidence="12" key="1">
    <citation type="submission" date="2017-02" db="EMBL/GenBank/DDBJ databases">
        <authorList>
            <person name="Regsiter A."/>
            <person name="William W."/>
        </authorList>
    </citation>
    <scope>NUCLEOTIDE SEQUENCE</scope>
    <source>
        <strain evidence="12">Bib</strain>
    </source>
</reference>
<keyword evidence="9" id="KW-0963">Cytoplasm</keyword>
<evidence type="ECO:0000259" key="11">
    <source>
        <dbReference type="Pfam" id="PF20259"/>
    </source>
</evidence>
<dbReference type="NCBIfam" id="TIGR00420">
    <property type="entry name" value="trmU"/>
    <property type="match status" value="1"/>
</dbReference>
<proteinExistence type="inferred from homology"/>
<dbReference type="GO" id="GO:0005524">
    <property type="term" value="F:ATP binding"/>
    <property type="evidence" value="ECO:0007669"/>
    <property type="project" value="UniProtKB-KW"/>
</dbReference>
<dbReference type="FunFam" id="2.30.30.280:FF:000001">
    <property type="entry name" value="tRNA-specific 2-thiouridylase MnmA"/>
    <property type="match status" value="1"/>
</dbReference>
<dbReference type="GO" id="GO:0002143">
    <property type="term" value="P:tRNA wobble position uridine thiolation"/>
    <property type="evidence" value="ECO:0007669"/>
    <property type="project" value="TreeGrafter"/>
</dbReference>
<dbReference type="InterPro" id="IPR023382">
    <property type="entry name" value="MnmA-like_central_sf"/>
</dbReference>
<dbReference type="AlphaFoldDB" id="A0A3P3XLS5"/>
<name>A0A3P3XLS5_9SPIR</name>
<dbReference type="InterPro" id="IPR014729">
    <property type="entry name" value="Rossmann-like_a/b/a_fold"/>
</dbReference>
<keyword evidence="5 9" id="KW-0067">ATP-binding</keyword>
<keyword evidence="4 9" id="KW-0547">Nucleotide-binding</keyword>